<keyword evidence="3" id="KW-1185">Reference proteome</keyword>
<protein>
    <submittedName>
        <fullName evidence="2">Uncharacterized protein</fullName>
    </submittedName>
</protein>
<proteinExistence type="predicted"/>
<dbReference type="AlphaFoldDB" id="A0AAV7PKQ4"/>
<dbReference type="Proteomes" id="UP001066276">
    <property type="component" value="Chromosome 7"/>
</dbReference>
<feature type="region of interest" description="Disordered" evidence="1">
    <location>
        <begin position="59"/>
        <end position="83"/>
    </location>
</feature>
<evidence type="ECO:0000256" key="1">
    <source>
        <dbReference type="SAM" id="MobiDB-lite"/>
    </source>
</evidence>
<gene>
    <name evidence="2" type="ORF">NDU88_006808</name>
</gene>
<sequence length="116" mass="12956">MSRPLLSSVVRDPGADGSWNRGGSRQEVRLEASTLRRPTASIFYGRFLPLIHDLTCHQSSAETAHQDHEASPTPEARAQSQKNYTSVEALPAAILNWGYFQIPQLLISYSPYFNPK</sequence>
<organism evidence="2 3">
    <name type="scientific">Pleurodeles waltl</name>
    <name type="common">Iberian ribbed newt</name>
    <dbReference type="NCBI Taxonomy" id="8319"/>
    <lineage>
        <taxon>Eukaryota</taxon>
        <taxon>Metazoa</taxon>
        <taxon>Chordata</taxon>
        <taxon>Craniata</taxon>
        <taxon>Vertebrata</taxon>
        <taxon>Euteleostomi</taxon>
        <taxon>Amphibia</taxon>
        <taxon>Batrachia</taxon>
        <taxon>Caudata</taxon>
        <taxon>Salamandroidea</taxon>
        <taxon>Salamandridae</taxon>
        <taxon>Pleurodelinae</taxon>
        <taxon>Pleurodeles</taxon>
    </lineage>
</organism>
<reference evidence="2" key="1">
    <citation type="journal article" date="2022" name="bioRxiv">
        <title>Sequencing and chromosome-scale assembly of the giantPleurodeles waltlgenome.</title>
        <authorList>
            <person name="Brown T."/>
            <person name="Elewa A."/>
            <person name="Iarovenko S."/>
            <person name="Subramanian E."/>
            <person name="Araus A.J."/>
            <person name="Petzold A."/>
            <person name="Susuki M."/>
            <person name="Suzuki K.-i.T."/>
            <person name="Hayashi T."/>
            <person name="Toyoda A."/>
            <person name="Oliveira C."/>
            <person name="Osipova E."/>
            <person name="Leigh N.D."/>
            <person name="Simon A."/>
            <person name="Yun M.H."/>
        </authorList>
    </citation>
    <scope>NUCLEOTIDE SEQUENCE</scope>
    <source>
        <strain evidence="2">20211129_DDA</strain>
        <tissue evidence="2">Liver</tissue>
    </source>
</reference>
<name>A0AAV7PKQ4_PLEWA</name>
<feature type="region of interest" description="Disordered" evidence="1">
    <location>
        <begin position="1"/>
        <end position="30"/>
    </location>
</feature>
<comment type="caution">
    <text evidence="2">The sequence shown here is derived from an EMBL/GenBank/DDBJ whole genome shotgun (WGS) entry which is preliminary data.</text>
</comment>
<accession>A0AAV7PKQ4</accession>
<dbReference type="EMBL" id="JANPWB010000011">
    <property type="protein sequence ID" value="KAJ1128429.1"/>
    <property type="molecule type" value="Genomic_DNA"/>
</dbReference>
<evidence type="ECO:0000313" key="3">
    <source>
        <dbReference type="Proteomes" id="UP001066276"/>
    </source>
</evidence>
<evidence type="ECO:0000313" key="2">
    <source>
        <dbReference type="EMBL" id="KAJ1128429.1"/>
    </source>
</evidence>